<sequence>MGGLGAFRTLRYELMTYFWTEYHFHVTLSPFSSPKLSPLSYIWLTPYLGTIQRLTVEADLTRFGCSQLKSAPQFGYDLNRIESKLVAIVKGVLKRQGMTTMAEFNIMCRRYAGLRPRNDSDSPNPDFCFPEVQYCPNECMDLYNTLSSLRGIVQCSRVSGFTLQYSEMLLCAMFADGNNKPNYIVPERRPWPVFRTPKVPSSPGGYPWTPLPEGPSVFSTPRTSYSPGEYPWASLPDQSPTSRFSELPYPSQFDLKLNKSPSFAQELTQDTLKHEASVSPACTTAPGKETLVNYNRSRTPRNRAPTASHVSRFQNRMPSISETGPSLDEESVFQKSVKGNPMPRTRFGDSGLSRTVTHERNITPPPRKDSRCSTPPKSPNTMNRLNEQDPAFRRTLDALHSVDKQSRDPSKIAGPDSVNSSHKLSKEAKAGDHCQTSSEERSKFDTPSRKYLSFLSRLKGGGALN</sequence>
<accession>A0A2T3AYR7</accession>
<evidence type="ECO:0000313" key="3">
    <source>
        <dbReference type="Proteomes" id="UP000241818"/>
    </source>
</evidence>
<dbReference type="Proteomes" id="UP000241818">
    <property type="component" value="Unassembled WGS sequence"/>
</dbReference>
<dbReference type="EMBL" id="KZ679013">
    <property type="protein sequence ID" value="PSS15190.1"/>
    <property type="molecule type" value="Genomic_DNA"/>
</dbReference>
<dbReference type="RefSeq" id="XP_024719789.1">
    <property type="nucleotide sequence ID" value="XM_024865708.1"/>
</dbReference>
<dbReference type="GeneID" id="36573789"/>
<name>A0A2T3AYR7_AMORE</name>
<reference evidence="2 3" key="1">
    <citation type="journal article" date="2018" name="New Phytol.">
        <title>Comparative genomics and transcriptomics depict ericoid mycorrhizal fungi as versatile saprotrophs and plant mutualists.</title>
        <authorList>
            <person name="Martino E."/>
            <person name="Morin E."/>
            <person name="Grelet G.A."/>
            <person name="Kuo A."/>
            <person name="Kohler A."/>
            <person name="Daghino S."/>
            <person name="Barry K.W."/>
            <person name="Cichocki N."/>
            <person name="Clum A."/>
            <person name="Dockter R.B."/>
            <person name="Hainaut M."/>
            <person name="Kuo R.C."/>
            <person name="LaButti K."/>
            <person name="Lindahl B.D."/>
            <person name="Lindquist E.A."/>
            <person name="Lipzen A."/>
            <person name="Khouja H.R."/>
            <person name="Magnuson J."/>
            <person name="Murat C."/>
            <person name="Ohm R.A."/>
            <person name="Singer S.W."/>
            <person name="Spatafora J.W."/>
            <person name="Wang M."/>
            <person name="Veneault-Fourrey C."/>
            <person name="Henrissat B."/>
            <person name="Grigoriev I.V."/>
            <person name="Martin F.M."/>
            <person name="Perotto S."/>
        </authorList>
    </citation>
    <scope>NUCLEOTIDE SEQUENCE [LARGE SCALE GENOMIC DNA]</scope>
    <source>
        <strain evidence="2 3">ATCC 22711</strain>
    </source>
</reference>
<feature type="compositionally biased region" description="Polar residues" evidence="1">
    <location>
        <begin position="308"/>
        <end position="324"/>
    </location>
</feature>
<dbReference type="InParanoid" id="A0A2T3AYR7"/>
<organism evidence="2 3">
    <name type="scientific">Amorphotheca resinae ATCC 22711</name>
    <dbReference type="NCBI Taxonomy" id="857342"/>
    <lineage>
        <taxon>Eukaryota</taxon>
        <taxon>Fungi</taxon>
        <taxon>Dikarya</taxon>
        <taxon>Ascomycota</taxon>
        <taxon>Pezizomycotina</taxon>
        <taxon>Leotiomycetes</taxon>
        <taxon>Helotiales</taxon>
        <taxon>Amorphothecaceae</taxon>
        <taxon>Amorphotheca</taxon>
    </lineage>
</organism>
<gene>
    <name evidence="2" type="ORF">M430DRAFT_277463</name>
</gene>
<feature type="region of interest" description="Disordered" evidence="1">
    <location>
        <begin position="271"/>
        <end position="449"/>
    </location>
</feature>
<dbReference type="AlphaFoldDB" id="A0A2T3AYR7"/>
<proteinExistence type="predicted"/>
<feature type="compositionally biased region" description="Polar residues" evidence="1">
    <location>
        <begin position="372"/>
        <end position="385"/>
    </location>
</feature>
<dbReference type="STRING" id="857342.A0A2T3AYR7"/>
<dbReference type="OrthoDB" id="4776573at2759"/>
<protein>
    <submittedName>
        <fullName evidence="2">Uncharacterized protein</fullName>
    </submittedName>
</protein>
<evidence type="ECO:0000313" key="2">
    <source>
        <dbReference type="EMBL" id="PSS15190.1"/>
    </source>
</evidence>
<evidence type="ECO:0000256" key="1">
    <source>
        <dbReference type="SAM" id="MobiDB-lite"/>
    </source>
</evidence>
<feature type="compositionally biased region" description="Basic and acidic residues" evidence="1">
    <location>
        <begin position="424"/>
        <end position="448"/>
    </location>
</feature>
<keyword evidence="3" id="KW-1185">Reference proteome</keyword>
<feature type="compositionally biased region" description="Basic and acidic residues" evidence="1">
    <location>
        <begin position="386"/>
        <end position="410"/>
    </location>
</feature>
<feature type="compositionally biased region" description="Basic and acidic residues" evidence="1">
    <location>
        <begin position="356"/>
        <end position="371"/>
    </location>
</feature>